<proteinExistence type="predicted"/>
<dbReference type="PANTHER" id="PTHR13318">
    <property type="entry name" value="PARTNER OF PAIRED, ISOFORM B-RELATED"/>
    <property type="match status" value="1"/>
</dbReference>
<reference evidence="1" key="1">
    <citation type="submission" date="2020-08" db="EMBL/GenBank/DDBJ databases">
        <title>Multicomponent nature underlies the extraordinary mechanical properties of spider dragline silk.</title>
        <authorList>
            <person name="Kono N."/>
            <person name="Nakamura H."/>
            <person name="Mori M."/>
            <person name="Yoshida Y."/>
            <person name="Ohtoshi R."/>
            <person name="Malay A.D."/>
            <person name="Moran D.A.P."/>
            <person name="Tomita M."/>
            <person name="Numata K."/>
            <person name="Arakawa K."/>
        </authorList>
    </citation>
    <scope>NUCLEOTIDE SEQUENCE</scope>
</reference>
<dbReference type="InterPro" id="IPR032675">
    <property type="entry name" value="LRR_dom_sf"/>
</dbReference>
<evidence type="ECO:0000313" key="1">
    <source>
        <dbReference type="EMBL" id="GFU01314.1"/>
    </source>
</evidence>
<dbReference type="PANTHER" id="PTHR13318:SF95">
    <property type="entry name" value="F-BOX PROTEIN YLR352W"/>
    <property type="match status" value="1"/>
</dbReference>
<gene>
    <name evidence="1" type="primary">AVEN_243355_1</name>
    <name evidence="1" type="ORF">NPIL_559561</name>
</gene>
<organism evidence="1 2">
    <name type="scientific">Nephila pilipes</name>
    <name type="common">Giant wood spider</name>
    <name type="synonym">Nephila maculata</name>
    <dbReference type="NCBI Taxonomy" id="299642"/>
    <lineage>
        <taxon>Eukaryota</taxon>
        <taxon>Metazoa</taxon>
        <taxon>Ecdysozoa</taxon>
        <taxon>Arthropoda</taxon>
        <taxon>Chelicerata</taxon>
        <taxon>Arachnida</taxon>
        <taxon>Araneae</taxon>
        <taxon>Araneomorphae</taxon>
        <taxon>Entelegynae</taxon>
        <taxon>Araneoidea</taxon>
        <taxon>Nephilidae</taxon>
        <taxon>Nephila</taxon>
    </lineage>
</organism>
<dbReference type="Proteomes" id="UP000887013">
    <property type="component" value="Unassembled WGS sequence"/>
</dbReference>
<dbReference type="Gene3D" id="3.80.10.10">
    <property type="entry name" value="Ribonuclease Inhibitor"/>
    <property type="match status" value="1"/>
</dbReference>
<comment type="caution">
    <text evidence="1">The sequence shown here is derived from an EMBL/GenBank/DDBJ whole genome shotgun (WGS) entry which is preliminary data.</text>
</comment>
<keyword evidence="2" id="KW-1185">Reference proteome</keyword>
<dbReference type="EMBL" id="BMAW01122981">
    <property type="protein sequence ID" value="GFU01314.1"/>
    <property type="molecule type" value="Genomic_DNA"/>
</dbReference>
<name>A0A8X6Q8F0_NEPPI</name>
<sequence>MTRSLYEICRTKVFGLLKNEFWNSCPENPFSSFPSTIIHDLVSYIINFQSSHVFRAADLQLLLASGRVLRFEINNIKVNDELIPILQFLLPCKDLQTLRLTDVGEFSTRTTEQLEKLLSVCTDLEDLHCSVVFDLKALRKCSKLRYIRLHFTPKQPFYEFLQTTGTCRKPQKYLKVFTICKDLAFFIPHGYITELLVHCPNLHSLGYIDVSAALEYLHGSAVELGSVPQPYQLRSCFWGGDVCSRNRYCGKFQDSLQRCWPFFPFAVKVAVLSCPLLEELVIEVTQQCYVDAIIYLNVLTNLTYLEIDVEDYICNFRPELYCLLDRIGPQLKHLAILKFDNVEFDAIFKNCPNLESLKVDCESVVSDWVETIGDLPNLRRLSFFCRDGDDRKSIQLALSKCFFLEELFLKNAAFLNDSCVANISEQNPLEKLELVCISHCAVTKRGLKMFVNGATKLEKICFDSYKLSDEDTIEVLRAKNPKMIIYPEYDILLDHEFFYRNRYFCQ</sequence>
<accession>A0A8X6Q8F0</accession>
<dbReference type="GO" id="GO:0031146">
    <property type="term" value="P:SCF-dependent proteasomal ubiquitin-dependent protein catabolic process"/>
    <property type="evidence" value="ECO:0007669"/>
    <property type="project" value="TreeGrafter"/>
</dbReference>
<dbReference type="AlphaFoldDB" id="A0A8X6Q8F0"/>
<protein>
    <submittedName>
        <fullName evidence="1">Uncharacterized protein</fullName>
    </submittedName>
</protein>
<evidence type="ECO:0000313" key="2">
    <source>
        <dbReference type="Proteomes" id="UP000887013"/>
    </source>
</evidence>
<dbReference type="SUPFAM" id="SSF52047">
    <property type="entry name" value="RNI-like"/>
    <property type="match status" value="2"/>
</dbReference>
<dbReference type="GO" id="GO:0019005">
    <property type="term" value="C:SCF ubiquitin ligase complex"/>
    <property type="evidence" value="ECO:0007669"/>
    <property type="project" value="TreeGrafter"/>
</dbReference>
<dbReference type="OrthoDB" id="6418267at2759"/>